<reference evidence="9 10" key="1">
    <citation type="submission" date="2020-11" db="EMBL/GenBank/DDBJ databases">
        <title>Taxonomic evaluation of the Bacillus sporothermodurans group of bacteria based on whole genome sequences.</title>
        <authorList>
            <person name="Fiedler G."/>
            <person name="Herbstmann A.-D."/>
            <person name="Doll E."/>
            <person name="Wenning M."/>
            <person name="Brinks E."/>
            <person name="Kabisch J."/>
            <person name="Breitenwieser F."/>
            <person name="Lappann M."/>
            <person name="Boehnlein C."/>
            <person name="Franz C."/>
        </authorList>
    </citation>
    <scope>NUCLEOTIDE SEQUENCE [LARGE SCALE GENOMIC DNA]</scope>
    <source>
        <strain evidence="9 10">JCM 19841</strain>
    </source>
</reference>
<dbReference type="PANTHER" id="PTHR37823:SF2">
    <property type="entry name" value="CYTOCHROME C-550"/>
    <property type="match status" value="1"/>
</dbReference>
<dbReference type="Gene3D" id="1.10.760.10">
    <property type="entry name" value="Cytochrome c-like domain"/>
    <property type="match status" value="1"/>
</dbReference>
<dbReference type="Proteomes" id="UP000595691">
    <property type="component" value="Chromosome"/>
</dbReference>
<dbReference type="RefSeq" id="WP_202778372.1">
    <property type="nucleotide sequence ID" value="NZ_CP065425.1"/>
</dbReference>
<keyword evidence="10" id="KW-1185">Reference proteome</keyword>
<keyword evidence="7" id="KW-0472">Membrane</keyword>
<dbReference type="InterPro" id="IPR009056">
    <property type="entry name" value="Cyt_c-like_dom"/>
</dbReference>
<feature type="transmembrane region" description="Helical" evidence="7">
    <location>
        <begin position="6"/>
        <end position="25"/>
    </location>
</feature>
<proteinExistence type="predicted"/>
<name>A0ABX7E0V1_9BACI</name>
<dbReference type="SUPFAM" id="SSF46626">
    <property type="entry name" value="Cytochrome c"/>
    <property type="match status" value="1"/>
</dbReference>
<keyword evidence="1" id="KW-0813">Transport</keyword>
<evidence type="ECO:0000256" key="1">
    <source>
        <dbReference type="ARBA" id="ARBA00022448"/>
    </source>
</evidence>
<evidence type="ECO:0000313" key="9">
    <source>
        <dbReference type="EMBL" id="QQZ09363.1"/>
    </source>
</evidence>
<dbReference type="Pfam" id="PF13442">
    <property type="entry name" value="Cytochrome_CBB3"/>
    <property type="match status" value="1"/>
</dbReference>
<feature type="domain" description="Cytochrome c" evidence="8">
    <location>
        <begin position="43"/>
        <end position="117"/>
    </location>
</feature>
<evidence type="ECO:0000256" key="2">
    <source>
        <dbReference type="ARBA" id="ARBA00022617"/>
    </source>
</evidence>
<protein>
    <submittedName>
        <fullName evidence="9">Cytochrome c</fullName>
    </submittedName>
</protein>
<evidence type="ECO:0000256" key="6">
    <source>
        <dbReference type="PROSITE-ProRule" id="PRU00433"/>
    </source>
</evidence>
<dbReference type="InterPro" id="IPR036909">
    <property type="entry name" value="Cyt_c-like_dom_sf"/>
</dbReference>
<dbReference type="PROSITE" id="PS51007">
    <property type="entry name" value="CYTC"/>
    <property type="match status" value="1"/>
</dbReference>
<dbReference type="EMBL" id="CP065425">
    <property type="protein sequence ID" value="QQZ09363.1"/>
    <property type="molecule type" value="Genomic_DNA"/>
</dbReference>
<keyword evidence="3 6" id="KW-0479">Metal-binding</keyword>
<gene>
    <name evidence="9" type="ORF">I5776_20790</name>
</gene>
<dbReference type="PIRSF" id="PIRSF000025">
    <property type="entry name" value="Cytc_Bsub_c550"/>
    <property type="match status" value="1"/>
</dbReference>
<evidence type="ECO:0000313" key="10">
    <source>
        <dbReference type="Proteomes" id="UP000595691"/>
    </source>
</evidence>
<dbReference type="PANTHER" id="PTHR37823">
    <property type="entry name" value="CYTOCHROME C-553-LIKE"/>
    <property type="match status" value="1"/>
</dbReference>
<dbReference type="InterPro" id="IPR012218">
    <property type="entry name" value="Cyt_c_BACSU-c550-type"/>
</dbReference>
<evidence type="ECO:0000256" key="3">
    <source>
        <dbReference type="ARBA" id="ARBA00022723"/>
    </source>
</evidence>
<dbReference type="InterPro" id="IPR051811">
    <property type="entry name" value="Cytochrome_c550/c551-like"/>
</dbReference>
<sequence length="117" mass="12468">MKKTWVSFGINIVLLVCLVFVLFIYKGPQSSQTASTSEHASANTTANAEAIVKKNCITCHGDTLQGGAGPALNKIGSKYDQGEIENIINNGKNGKMPAGLISKDEAKSVAEWLSQKK</sequence>
<keyword evidence="2 6" id="KW-0349">Heme</keyword>
<evidence type="ECO:0000256" key="5">
    <source>
        <dbReference type="ARBA" id="ARBA00023004"/>
    </source>
</evidence>
<keyword evidence="7" id="KW-1133">Transmembrane helix</keyword>
<evidence type="ECO:0000256" key="7">
    <source>
        <dbReference type="SAM" id="Phobius"/>
    </source>
</evidence>
<keyword evidence="5 6" id="KW-0408">Iron</keyword>
<keyword evidence="4" id="KW-0249">Electron transport</keyword>
<keyword evidence="7" id="KW-0812">Transmembrane</keyword>
<organism evidence="9 10">
    <name type="scientific">Heyndrickxia vini</name>
    <dbReference type="NCBI Taxonomy" id="1476025"/>
    <lineage>
        <taxon>Bacteria</taxon>
        <taxon>Bacillati</taxon>
        <taxon>Bacillota</taxon>
        <taxon>Bacilli</taxon>
        <taxon>Bacillales</taxon>
        <taxon>Bacillaceae</taxon>
        <taxon>Heyndrickxia</taxon>
    </lineage>
</organism>
<accession>A0ABX7E0V1</accession>
<evidence type="ECO:0000259" key="8">
    <source>
        <dbReference type="PROSITE" id="PS51007"/>
    </source>
</evidence>
<evidence type="ECO:0000256" key="4">
    <source>
        <dbReference type="ARBA" id="ARBA00022982"/>
    </source>
</evidence>